<dbReference type="RefSeq" id="WP_379913169.1">
    <property type="nucleotide sequence ID" value="NZ_JBHUDD010000027.1"/>
</dbReference>
<protein>
    <recommendedName>
        <fullName evidence="4">Toxin CptA</fullName>
    </recommendedName>
</protein>
<gene>
    <name evidence="2" type="ORF">ACFTOW_03670</name>
</gene>
<feature type="transmembrane region" description="Helical" evidence="1">
    <location>
        <begin position="39"/>
        <end position="58"/>
    </location>
</feature>
<name>A0ABW4ED03_9RHOB</name>
<proteinExistence type="predicted"/>
<keyword evidence="1" id="KW-1133">Transmembrane helix</keyword>
<reference evidence="3" key="1">
    <citation type="journal article" date="2019" name="Int. J. Syst. Evol. Microbiol.">
        <title>The Global Catalogue of Microorganisms (GCM) 10K type strain sequencing project: providing services to taxonomists for standard genome sequencing and annotation.</title>
        <authorList>
            <consortium name="The Broad Institute Genomics Platform"/>
            <consortium name="The Broad Institute Genome Sequencing Center for Infectious Disease"/>
            <person name="Wu L."/>
            <person name="Ma J."/>
        </authorList>
    </citation>
    <scope>NUCLEOTIDE SEQUENCE [LARGE SCALE GENOMIC DNA]</scope>
    <source>
        <strain evidence="3">CGMCC 1.12477</strain>
    </source>
</reference>
<evidence type="ECO:0008006" key="4">
    <source>
        <dbReference type="Google" id="ProtNLM"/>
    </source>
</evidence>
<accession>A0ABW4ED03</accession>
<dbReference type="Proteomes" id="UP001597186">
    <property type="component" value="Unassembled WGS sequence"/>
</dbReference>
<sequence length="170" mass="18393">MSVIRPEAIQLMTRWRDALGGLALLGLGLWWALTAHGLLNWLGWLLLPASVALIWTGVRRARFHMGGGGPGVVTVNEGAVAWMGPFTGGALALSELDRLELDPTRDPAIWRLHAPGQPMLEIPVTAEGADALFDAFARLPGLDTARMLAQLRAGAQAPVTIWQKSRPRLH</sequence>
<evidence type="ECO:0000313" key="3">
    <source>
        <dbReference type="Proteomes" id="UP001597186"/>
    </source>
</evidence>
<feature type="transmembrane region" description="Helical" evidence="1">
    <location>
        <begin position="15"/>
        <end position="33"/>
    </location>
</feature>
<evidence type="ECO:0000313" key="2">
    <source>
        <dbReference type="EMBL" id="MFD1508501.1"/>
    </source>
</evidence>
<dbReference type="EMBL" id="JBHUDD010000027">
    <property type="protein sequence ID" value="MFD1508501.1"/>
    <property type="molecule type" value="Genomic_DNA"/>
</dbReference>
<evidence type="ECO:0000256" key="1">
    <source>
        <dbReference type="SAM" id="Phobius"/>
    </source>
</evidence>
<keyword evidence="1" id="KW-0472">Membrane</keyword>
<comment type="caution">
    <text evidence="2">The sequence shown here is derived from an EMBL/GenBank/DDBJ whole genome shotgun (WGS) entry which is preliminary data.</text>
</comment>
<keyword evidence="3" id="KW-1185">Reference proteome</keyword>
<keyword evidence="1" id="KW-0812">Transmembrane</keyword>
<organism evidence="2 3">
    <name type="scientific">Lacimonas salitolerans</name>
    <dbReference type="NCBI Taxonomy" id="1323750"/>
    <lineage>
        <taxon>Bacteria</taxon>
        <taxon>Pseudomonadati</taxon>
        <taxon>Pseudomonadota</taxon>
        <taxon>Alphaproteobacteria</taxon>
        <taxon>Rhodobacterales</taxon>
        <taxon>Paracoccaceae</taxon>
        <taxon>Lacimonas</taxon>
    </lineage>
</organism>